<organism evidence="2 3">
    <name type="scientific">Bipolaris oryzae ATCC 44560</name>
    <dbReference type="NCBI Taxonomy" id="930090"/>
    <lineage>
        <taxon>Eukaryota</taxon>
        <taxon>Fungi</taxon>
        <taxon>Dikarya</taxon>
        <taxon>Ascomycota</taxon>
        <taxon>Pezizomycotina</taxon>
        <taxon>Dothideomycetes</taxon>
        <taxon>Pleosporomycetidae</taxon>
        <taxon>Pleosporales</taxon>
        <taxon>Pleosporineae</taxon>
        <taxon>Pleosporaceae</taxon>
        <taxon>Bipolaris</taxon>
    </lineage>
</organism>
<gene>
    <name evidence="2" type="ORF">COCMIDRAFT_5075</name>
</gene>
<dbReference type="GeneID" id="19124490"/>
<evidence type="ECO:0000256" key="1">
    <source>
        <dbReference type="SAM" id="MobiDB-lite"/>
    </source>
</evidence>
<feature type="compositionally biased region" description="Basic and acidic residues" evidence="1">
    <location>
        <begin position="21"/>
        <end position="34"/>
    </location>
</feature>
<dbReference type="EMBL" id="KI963978">
    <property type="protein sequence ID" value="EUC45743.1"/>
    <property type="molecule type" value="Genomic_DNA"/>
</dbReference>
<dbReference type="RefSeq" id="XP_007687710.1">
    <property type="nucleotide sequence ID" value="XM_007689520.1"/>
</dbReference>
<evidence type="ECO:0000313" key="3">
    <source>
        <dbReference type="Proteomes" id="UP000054032"/>
    </source>
</evidence>
<dbReference type="HOGENOM" id="CLU_1796124_0_0_1"/>
<name>W6Z7J4_COCMI</name>
<feature type="compositionally biased region" description="Basic and acidic residues" evidence="1">
    <location>
        <begin position="53"/>
        <end position="63"/>
    </location>
</feature>
<proteinExistence type="predicted"/>
<keyword evidence="3" id="KW-1185">Reference proteome</keyword>
<dbReference type="Proteomes" id="UP000054032">
    <property type="component" value="Unassembled WGS sequence"/>
</dbReference>
<dbReference type="KEGG" id="bor:COCMIDRAFT_5075"/>
<dbReference type="AlphaFoldDB" id="W6Z7J4"/>
<evidence type="ECO:0000313" key="2">
    <source>
        <dbReference type="EMBL" id="EUC45743.1"/>
    </source>
</evidence>
<feature type="region of interest" description="Disordered" evidence="1">
    <location>
        <begin position="1"/>
        <end position="97"/>
    </location>
</feature>
<protein>
    <submittedName>
        <fullName evidence="2">Uncharacterized protein</fullName>
    </submittedName>
</protein>
<accession>W6Z7J4</accession>
<dbReference type="OrthoDB" id="10370986at2759"/>
<reference evidence="2 3" key="1">
    <citation type="journal article" date="2013" name="PLoS Genet.">
        <title>Comparative genome structure, secondary metabolite, and effector coding capacity across Cochliobolus pathogens.</title>
        <authorList>
            <person name="Condon B.J."/>
            <person name="Leng Y."/>
            <person name="Wu D."/>
            <person name="Bushley K.E."/>
            <person name="Ohm R.A."/>
            <person name="Otillar R."/>
            <person name="Martin J."/>
            <person name="Schackwitz W."/>
            <person name="Grimwood J."/>
            <person name="MohdZainudin N."/>
            <person name="Xue C."/>
            <person name="Wang R."/>
            <person name="Manning V.A."/>
            <person name="Dhillon B."/>
            <person name="Tu Z.J."/>
            <person name="Steffenson B.J."/>
            <person name="Salamov A."/>
            <person name="Sun H."/>
            <person name="Lowry S."/>
            <person name="LaButti K."/>
            <person name="Han J."/>
            <person name="Copeland A."/>
            <person name="Lindquist E."/>
            <person name="Barry K."/>
            <person name="Schmutz J."/>
            <person name="Baker S.E."/>
            <person name="Ciuffetti L.M."/>
            <person name="Grigoriev I.V."/>
            <person name="Zhong S."/>
            <person name="Turgeon B.G."/>
        </authorList>
    </citation>
    <scope>NUCLEOTIDE SEQUENCE [LARGE SCALE GENOMIC DNA]</scope>
    <source>
        <strain evidence="2 3">ATCC 44560</strain>
    </source>
</reference>
<sequence length="144" mass="14968">MAAVRPKGPRLASKLTAGTNDSRHKTADHAHTRLSEATGPPPITAAHGSLSRLHTEHPDQDAHRPKHFSNLSGRSLEGPRPAGGGDRGDQAPLASAGTVLALQEEASMSAALSKAPMLWRRMGVDLATLQISSAALLPPAVPSD</sequence>